<dbReference type="Pfam" id="PF00565">
    <property type="entry name" value="SNase"/>
    <property type="match status" value="1"/>
</dbReference>
<dbReference type="InterPro" id="IPR016071">
    <property type="entry name" value="Staphylococal_nuclease_OB-fold"/>
</dbReference>
<name>A0A6N9HFC6_9BURK</name>
<keyword evidence="1" id="KW-0540">Nuclease</keyword>
<proteinExistence type="predicted"/>
<evidence type="ECO:0000313" key="7">
    <source>
        <dbReference type="EMBL" id="MYN02140.1"/>
    </source>
</evidence>
<dbReference type="GO" id="GO:0016787">
    <property type="term" value="F:hydrolase activity"/>
    <property type="evidence" value="ECO:0007669"/>
    <property type="project" value="UniProtKB-KW"/>
</dbReference>
<dbReference type="GO" id="GO:0003676">
    <property type="term" value="F:nucleic acid binding"/>
    <property type="evidence" value="ECO:0007669"/>
    <property type="project" value="InterPro"/>
</dbReference>
<dbReference type="InterPro" id="IPR002071">
    <property type="entry name" value="Thermonucl_AS"/>
</dbReference>
<dbReference type="SUPFAM" id="SSF50199">
    <property type="entry name" value="Staphylococcal nuclease"/>
    <property type="match status" value="1"/>
</dbReference>
<feature type="signal peptide" evidence="5">
    <location>
        <begin position="1"/>
        <end position="17"/>
    </location>
</feature>
<feature type="chain" id="PRO_5026729040" evidence="5">
    <location>
        <begin position="18"/>
        <end position="161"/>
    </location>
</feature>
<dbReference type="PROSITE" id="PS50830">
    <property type="entry name" value="TNASE_3"/>
    <property type="match status" value="1"/>
</dbReference>
<dbReference type="PANTHER" id="PTHR12302">
    <property type="entry name" value="EBNA2 BINDING PROTEIN P100"/>
    <property type="match status" value="1"/>
</dbReference>
<evidence type="ECO:0000256" key="3">
    <source>
        <dbReference type="ARBA" id="ARBA00022801"/>
    </source>
</evidence>
<evidence type="ECO:0000256" key="5">
    <source>
        <dbReference type="SAM" id="SignalP"/>
    </source>
</evidence>
<accession>A0A6N9HFC6</accession>
<organism evidence="7 8">
    <name type="scientific">Pseudoduganella guangdongensis</name>
    <dbReference type="NCBI Taxonomy" id="2692179"/>
    <lineage>
        <taxon>Bacteria</taxon>
        <taxon>Pseudomonadati</taxon>
        <taxon>Pseudomonadota</taxon>
        <taxon>Betaproteobacteria</taxon>
        <taxon>Burkholderiales</taxon>
        <taxon>Oxalobacteraceae</taxon>
        <taxon>Telluria group</taxon>
        <taxon>Pseudoduganella</taxon>
    </lineage>
</organism>
<evidence type="ECO:0000256" key="2">
    <source>
        <dbReference type="ARBA" id="ARBA00022759"/>
    </source>
</evidence>
<keyword evidence="3" id="KW-0378">Hydrolase</keyword>
<dbReference type="InterPro" id="IPR035437">
    <property type="entry name" value="SNase_OB-fold_sf"/>
</dbReference>
<feature type="region of interest" description="Disordered" evidence="4">
    <location>
        <begin position="142"/>
        <end position="161"/>
    </location>
</feature>
<dbReference type="RefSeq" id="WP_161025140.1">
    <property type="nucleotide sequence ID" value="NZ_WWCJ01000005.1"/>
</dbReference>
<sequence>MKKLMLLLALVCAQSHADQVVGVADGDTLTVLRDGRQVKVRLANIDAPEKKQAYGTRSKQALSLLCFGRNAVLDVGETDRYGRMVAVVHCGGVNANAAQVRNGMAWVYRQYNHDIGLLGIEAAARAARTGLWADQNPQEPWLYRKSRKTQGASLSRAPAAN</sequence>
<keyword evidence="8" id="KW-1185">Reference proteome</keyword>
<evidence type="ECO:0000313" key="8">
    <source>
        <dbReference type="Proteomes" id="UP000448575"/>
    </source>
</evidence>
<dbReference type="Gene3D" id="2.40.50.90">
    <property type="match status" value="1"/>
</dbReference>
<dbReference type="AlphaFoldDB" id="A0A6N9HFC6"/>
<evidence type="ECO:0000259" key="6">
    <source>
        <dbReference type="PROSITE" id="PS50830"/>
    </source>
</evidence>
<keyword evidence="2" id="KW-0255">Endonuclease</keyword>
<dbReference type="Proteomes" id="UP000448575">
    <property type="component" value="Unassembled WGS sequence"/>
</dbReference>
<dbReference type="PANTHER" id="PTHR12302:SF3">
    <property type="entry name" value="SERINE_THREONINE-PROTEIN KINASE 31"/>
    <property type="match status" value="1"/>
</dbReference>
<keyword evidence="5" id="KW-0732">Signal</keyword>
<dbReference type="SMART" id="SM00318">
    <property type="entry name" value="SNc"/>
    <property type="match status" value="1"/>
</dbReference>
<feature type="domain" description="TNase-like" evidence="6">
    <location>
        <begin position="14"/>
        <end position="134"/>
    </location>
</feature>
<comment type="caution">
    <text evidence="7">The sequence shown here is derived from an EMBL/GenBank/DDBJ whole genome shotgun (WGS) entry which is preliminary data.</text>
</comment>
<dbReference type="EMBL" id="WWCJ01000005">
    <property type="protein sequence ID" value="MYN02140.1"/>
    <property type="molecule type" value="Genomic_DNA"/>
</dbReference>
<evidence type="ECO:0000256" key="1">
    <source>
        <dbReference type="ARBA" id="ARBA00022722"/>
    </source>
</evidence>
<reference evidence="7 8" key="1">
    <citation type="submission" date="2019-12" db="EMBL/GenBank/DDBJ databases">
        <title>Novel species isolated from a subtropical stream in China.</title>
        <authorList>
            <person name="Lu H."/>
        </authorList>
    </citation>
    <scope>NUCLEOTIDE SEQUENCE [LARGE SCALE GENOMIC DNA]</scope>
    <source>
        <strain evidence="7 8">DS3</strain>
    </source>
</reference>
<evidence type="ECO:0000256" key="4">
    <source>
        <dbReference type="SAM" id="MobiDB-lite"/>
    </source>
</evidence>
<dbReference type="PROSITE" id="PS01123">
    <property type="entry name" value="TNASE_1"/>
    <property type="match status" value="1"/>
</dbReference>
<protein>
    <submittedName>
        <fullName evidence="7">Nuclease</fullName>
    </submittedName>
</protein>
<dbReference type="GO" id="GO:0004519">
    <property type="term" value="F:endonuclease activity"/>
    <property type="evidence" value="ECO:0007669"/>
    <property type="project" value="UniProtKB-KW"/>
</dbReference>
<gene>
    <name evidence="7" type="ORF">GTP41_08490</name>
</gene>